<dbReference type="RefSeq" id="WP_316774642.1">
    <property type="nucleotide sequence ID" value="NZ_JASMWN010000004.1"/>
</dbReference>
<organism evidence="4 5">
    <name type="scientific">Sedimentitalea todarodis</name>
    <dbReference type="NCBI Taxonomy" id="1631240"/>
    <lineage>
        <taxon>Bacteria</taxon>
        <taxon>Pseudomonadati</taxon>
        <taxon>Pseudomonadota</taxon>
        <taxon>Alphaproteobacteria</taxon>
        <taxon>Rhodobacterales</taxon>
        <taxon>Paracoccaceae</taxon>
        <taxon>Sedimentitalea</taxon>
    </lineage>
</organism>
<dbReference type="SUPFAM" id="SSF111369">
    <property type="entry name" value="HlyD-like secretion proteins"/>
    <property type="match status" value="2"/>
</dbReference>
<proteinExistence type="inferred from homology"/>
<dbReference type="Pfam" id="PF25954">
    <property type="entry name" value="Beta-barrel_RND_2"/>
    <property type="match status" value="1"/>
</dbReference>
<dbReference type="Gene3D" id="2.40.30.170">
    <property type="match status" value="1"/>
</dbReference>
<reference evidence="5" key="1">
    <citation type="submission" date="2023-05" db="EMBL/GenBank/DDBJ databases">
        <title>Sedimentitalea sp. nov. JM2-8.</title>
        <authorList>
            <person name="Huang J."/>
        </authorList>
    </citation>
    <scope>NUCLEOTIDE SEQUENCE [LARGE SCALE GENOMIC DNA]</scope>
    <source>
        <strain evidence="5">KHS03</strain>
    </source>
</reference>
<keyword evidence="2" id="KW-0175">Coiled coil</keyword>
<evidence type="ECO:0000256" key="2">
    <source>
        <dbReference type="SAM" id="Coils"/>
    </source>
</evidence>
<comment type="caution">
    <text evidence="4">The sequence shown here is derived from an EMBL/GenBank/DDBJ whole genome shotgun (WGS) entry which is preliminary data.</text>
</comment>
<dbReference type="InterPro" id="IPR058792">
    <property type="entry name" value="Beta-barrel_RND_2"/>
</dbReference>
<dbReference type="InterPro" id="IPR006143">
    <property type="entry name" value="RND_pump_MFP"/>
</dbReference>
<evidence type="ECO:0000259" key="3">
    <source>
        <dbReference type="Pfam" id="PF25954"/>
    </source>
</evidence>
<dbReference type="Gene3D" id="2.40.50.100">
    <property type="match status" value="1"/>
</dbReference>
<dbReference type="Gene3D" id="2.40.420.20">
    <property type="match status" value="1"/>
</dbReference>
<sequence length="412" mass="43556">MRLIPVLTAILVTLGLYAVVFEREALFAFARGDESTEDATEAPAGEGYALASEAPDAVGVVVLRSTAEQIDSRVILRGQTGADRQVEVRAETSATVVSPPLRKGTFVKTTDVLCQLDVGTREAALAEARARLTEARAREPETEARLAEAEARLSEALINNNAAEKLSKGGYASETRLASTQAAVRSAEAGLASAKSGLETTQAGIQGAAAAVAAAEREIERLTIRAPFDGLLESDTAELGSLMQPGGLCATVIRLDPIKLVGYVPESDVNRINLGAMAGAELTDGRRVQGTVDFISRSADPTTRTFLVEITVPNPDMSIRDGQTAAIAIAADGTMAHRLPASALTLNNDGQLGVRIVLPDNIVDFRPIRLLRDDVDGIWVTGLDEETDVIVVGQEFVTKGVLVKPAYREAAQ</sequence>
<evidence type="ECO:0000313" key="5">
    <source>
        <dbReference type="Proteomes" id="UP001255416"/>
    </source>
</evidence>
<dbReference type="NCBIfam" id="TIGR01730">
    <property type="entry name" value="RND_mfp"/>
    <property type="match status" value="1"/>
</dbReference>
<accession>A0ABU3VBQ3</accession>
<gene>
    <name evidence="4" type="ORF">QO231_07035</name>
</gene>
<dbReference type="PANTHER" id="PTHR30469:SF29">
    <property type="entry name" value="BLR2860 PROTEIN"/>
    <property type="match status" value="1"/>
</dbReference>
<keyword evidence="5" id="KW-1185">Reference proteome</keyword>
<name>A0ABU3VBQ3_9RHOB</name>
<evidence type="ECO:0000256" key="1">
    <source>
        <dbReference type="ARBA" id="ARBA00009477"/>
    </source>
</evidence>
<dbReference type="EMBL" id="JASMWN010000004">
    <property type="protein sequence ID" value="MDU9003606.1"/>
    <property type="molecule type" value="Genomic_DNA"/>
</dbReference>
<feature type="domain" description="CusB-like beta-barrel" evidence="3">
    <location>
        <begin position="263"/>
        <end position="331"/>
    </location>
</feature>
<feature type="coiled-coil region" evidence="2">
    <location>
        <begin position="125"/>
        <end position="166"/>
    </location>
</feature>
<comment type="similarity">
    <text evidence="1">Belongs to the membrane fusion protein (MFP) (TC 8.A.1) family.</text>
</comment>
<dbReference type="Proteomes" id="UP001255416">
    <property type="component" value="Unassembled WGS sequence"/>
</dbReference>
<protein>
    <submittedName>
        <fullName evidence="4">Efflux RND transporter periplasmic adaptor subunit</fullName>
    </submittedName>
</protein>
<evidence type="ECO:0000313" key="4">
    <source>
        <dbReference type="EMBL" id="MDU9003606.1"/>
    </source>
</evidence>
<dbReference type="PANTHER" id="PTHR30469">
    <property type="entry name" value="MULTIDRUG RESISTANCE PROTEIN MDTA"/>
    <property type="match status" value="1"/>
</dbReference>
<dbReference type="Gene3D" id="1.10.287.470">
    <property type="entry name" value="Helix hairpin bin"/>
    <property type="match status" value="1"/>
</dbReference>